<dbReference type="GO" id="GO:0000981">
    <property type="term" value="F:DNA-binding transcription factor activity, RNA polymerase II-specific"/>
    <property type="evidence" value="ECO:0007669"/>
    <property type="project" value="TreeGrafter"/>
</dbReference>
<keyword evidence="2" id="KW-0677">Repeat</keyword>
<evidence type="ECO:0000256" key="4">
    <source>
        <dbReference type="ARBA" id="ARBA00022833"/>
    </source>
</evidence>
<feature type="region of interest" description="Disordered" evidence="6">
    <location>
        <begin position="324"/>
        <end position="354"/>
    </location>
</feature>
<feature type="compositionally biased region" description="Basic and acidic residues" evidence="6">
    <location>
        <begin position="17"/>
        <end position="26"/>
    </location>
</feature>
<evidence type="ECO:0000256" key="6">
    <source>
        <dbReference type="SAM" id="MobiDB-lite"/>
    </source>
</evidence>
<proteinExistence type="predicted"/>
<dbReference type="InterPro" id="IPR013087">
    <property type="entry name" value="Znf_C2H2_type"/>
</dbReference>
<organism evidence="8 9">
    <name type="scientific">Puccinia graminis f. sp. tritici</name>
    <dbReference type="NCBI Taxonomy" id="56615"/>
    <lineage>
        <taxon>Eukaryota</taxon>
        <taxon>Fungi</taxon>
        <taxon>Dikarya</taxon>
        <taxon>Basidiomycota</taxon>
        <taxon>Pucciniomycotina</taxon>
        <taxon>Pucciniomycetes</taxon>
        <taxon>Pucciniales</taxon>
        <taxon>Pucciniaceae</taxon>
        <taxon>Puccinia</taxon>
    </lineage>
</organism>
<feature type="compositionally biased region" description="Basic and acidic residues" evidence="6">
    <location>
        <begin position="223"/>
        <end position="254"/>
    </location>
</feature>
<feature type="domain" description="C2H2-type" evidence="7">
    <location>
        <begin position="272"/>
        <end position="299"/>
    </location>
</feature>
<keyword evidence="3 5" id="KW-0863">Zinc-finger</keyword>
<feature type="compositionally biased region" description="Basic and acidic residues" evidence="6">
    <location>
        <begin position="337"/>
        <end position="347"/>
    </location>
</feature>
<keyword evidence="4" id="KW-0862">Zinc</keyword>
<feature type="region of interest" description="Disordered" evidence="6">
    <location>
        <begin position="17"/>
        <end position="63"/>
    </location>
</feature>
<evidence type="ECO:0000256" key="1">
    <source>
        <dbReference type="ARBA" id="ARBA00022723"/>
    </source>
</evidence>
<dbReference type="PANTHER" id="PTHR24408:SF58">
    <property type="entry name" value="TRANSCRIPTION FACTOR (TFIIIA), PUTATIVE (AFU_ORTHOLOGUE AFUA_1G05150)-RELATED"/>
    <property type="match status" value="1"/>
</dbReference>
<dbReference type="PROSITE" id="PS50157">
    <property type="entry name" value="ZINC_FINGER_C2H2_2"/>
    <property type="match status" value="2"/>
</dbReference>
<dbReference type="Gene3D" id="3.30.160.60">
    <property type="entry name" value="Classic Zinc Finger"/>
    <property type="match status" value="1"/>
</dbReference>
<evidence type="ECO:0000256" key="2">
    <source>
        <dbReference type="ARBA" id="ARBA00022737"/>
    </source>
</evidence>
<dbReference type="SUPFAM" id="SSF57667">
    <property type="entry name" value="beta-beta-alpha zinc fingers"/>
    <property type="match status" value="1"/>
</dbReference>
<evidence type="ECO:0000256" key="5">
    <source>
        <dbReference type="PROSITE-ProRule" id="PRU00042"/>
    </source>
</evidence>
<evidence type="ECO:0000256" key="3">
    <source>
        <dbReference type="ARBA" id="ARBA00022771"/>
    </source>
</evidence>
<feature type="region of interest" description="Disordered" evidence="6">
    <location>
        <begin position="161"/>
        <end position="180"/>
    </location>
</feature>
<evidence type="ECO:0000313" key="9">
    <source>
        <dbReference type="Proteomes" id="UP000325313"/>
    </source>
</evidence>
<dbReference type="AlphaFoldDB" id="A0A5B0QH17"/>
<dbReference type="GO" id="GO:0043565">
    <property type="term" value="F:sequence-specific DNA binding"/>
    <property type="evidence" value="ECO:0007669"/>
    <property type="project" value="TreeGrafter"/>
</dbReference>
<comment type="caution">
    <text evidence="8">The sequence shown here is derived from an EMBL/GenBank/DDBJ whole genome shotgun (WGS) entry which is preliminary data.</text>
</comment>
<dbReference type="InterPro" id="IPR036236">
    <property type="entry name" value="Znf_C2H2_sf"/>
</dbReference>
<name>A0A5B0QH17_PUCGR</name>
<dbReference type="PANTHER" id="PTHR24408">
    <property type="entry name" value="ZINC FINGER PROTEIN"/>
    <property type="match status" value="1"/>
</dbReference>
<dbReference type="GO" id="GO:0008270">
    <property type="term" value="F:zinc ion binding"/>
    <property type="evidence" value="ECO:0007669"/>
    <property type="project" value="UniProtKB-KW"/>
</dbReference>
<dbReference type="GO" id="GO:0005634">
    <property type="term" value="C:nucleus"/>
    <property type="evidence" value="ECO:0007669"/>
    <property type="project" value="TreeGrafter"/>
</dbReference>
<accession>A0A5B0QH17</accession>
<dbReference type="SMART" id="SM00355">
    <property type="entry name" value="ZnF_C2H2"/>
    <property type="match status" value="2"/>
</dbReference>
<sequence length="354" mass="40472">MMDPWYPSPLSAMEVEARRAAAEEGRFLPNGPEIPQYSPSVEYDLPRAHSRSRSHSSCGTPPAYPENQLNTLPDPGHSMPAISNNVNTNCSDPFIPVSSYNEEFINCQPAWKAEHKTETLSHPGDFSVVFSPPTQHSNQYDLSWRKKPSHALQSRPALNTEHHLGYSPSSSPSSAQKQTHFHPVEAHTDYYPGRYTFINQVFKPLYKSEKEKEMGSHYSLPLGRDHRFSHSDDSEAVRKGDFSKSTKLRSEVYERPSPSSGKKSKRPNEKRFPCPDCGRMFARAFNMETHRKTHIGYRPHHCPRCQKSFSRRHDLHRHLAAVHDERGKTHQKSISVHPDHPAEEHNSQKMSQFC</sequence>
<reference evidence="8 9" key="1">
    <citation type="submission" date="2019-05" db="EMBL/GenBank/DDBJ databases">
        <title>Emergence of the Ug99 lineage of the wheat stem rust pathogen through somatic hybridization.</title>
        <authorList>
            <person name="Li F."/>
            <person name="Upadhyaya N.M."/>
            <person name="Sperschneider J."/>
            <person name="Matny O."/>
            <person name="Nguyen-Phuc H."/>
            <person name="Mago R."/>
            <person name="Raley C."/>
            <person name="Miller M.E."/>
            <person name="Silverstein K.A.T."/>
            <person name="Henningsen E."/>
            <person name="Hirsch C.D."/>
            <person name="Visser B."/>
            <person name="Pretorius Z.A."/>
            <person name="Steffenson B.J."/>
            <person name="Schwessinger B."/>
            <person name="Dodds P.N."/>
            <person name="Figueroa M."/>
        </authorList>
    </citation>
    <scope>NUCLEOTIDE SEQUENCE [LARGE SCALE GENOMIC DNA]</scope>
    <source>
        <strain evidence="8 9">Ug99</strain>
    </source>
</reference>
<evidence type="ECO:0000259" key="7">
    <source>
        <dbReference type="PROSITE" id="PS50157"/>
    </source>
</evidence>
<dbReference type="Proteomes" id="UP000325313">
    <property type="component" value="Unassembled WGS sequence"/>
</dbReference>
<feature type="domain" description="C2H2-type" evidence="7">
    <location>
        <begin position="300"/>
        <end position="328"/>
    </location>
</feature>
<dbReference type="EMBL" id="VDEP01000280">
    <property type="protein sequence ID" value="KAA1112263.1"/>
    <property type="molecule type" value="Genomic_DNA"/>
</dbReference>
<keyword evidence="1" id="KW-0479">Metal-binding</keyword>
<dbReference type="PROSITE" id="PS00028">
    <property type="entry name" value="ZINC_FINGER_C2H2_1"/>
    <property type="match status" value="2"/>
</dbReference>
<protein>
    <recommendedName>
        <fullName evidence="7">C2H2-type domain-containing protein</fullName>
    </recommendedName>
</protein>
<dbReference type="FunFam" id="3.30.160.60:FF:000100">
    <property type="entry name" value="Zinc finger 45-like"/>
    <property type="match status" value="1"/>
</dbReference>
<evidence type="ECO:0000313" key="8">
    <source>
        <dbReference type="EMBL" id="KAA1112263.1"/>
    </source>
</evidence>
<gene>
    <name evidence="8" type="ORF">PGTUg99_014214</name>
</gene>
<dbReference type="Pfam" id="PF00096">
    <property type="entry name" value="zf-C2H2"/>
    <property type="match status" value="2"/>
</dbReference>
<feature type="region of interest" description="Disordered" evidence="6">
    <location>
        <begin position="217"/>
        <end position="273"/>
    </location>
</feature>